<name>A0ABS7DS45_9FIRM</name>
<dbReference type="EMBL" id="JAGFNZ010000006">
    <property type="protein sequence ID" value="MBW7573842.1"/>
    <property type="molecule type" value="Genomic_DNA"/>
</dbReference>
<accession>A0ABS7DS45</accession>
<feature type="transmembrane region" description="Helical" evidence="1">
    <location>
        <begin position="12"/>
        <end position="33"/>
    </location>
</feature>
<keyword evidence="1" id="KW-0472">Membrane</keyword>
<comment type="caution">
    <text evidence="2">The sequence shown here is derived from an EMBL/GenBank/DDBJ whole genome shotgun (WGS) entry which is preliminary data.</text>
</comment>
<evidence type="ECO:0000313" key="2">
    <source>
        <dbReference type="EMBL" id="MBW7573842.1"/>
    </source>
</evidence>
<keyword evidence="3" id="KW-1185">Reference proteome</keyword>
<feature type="transmembrane region" description="Helical" evidence="1">
    <location>
        <begin position="40"/>
        <end position="62"/>
    </location>
</feature>
<reference evidence="2 3" key="1">
    <citation type="submission" date="2021-03" db="EMBL/GenBank/DDBJ databases">
        <title>Caproiciproducens sp. nov. isolated from feces of cow.</title>
        <authorList>
            <person name="Choi J.-Y."/>
        </authorList>
    </citation>
    <scope>NUCLEOTIDE SEQUENCE [LARGE SCALE GENOMIC DNA]</scope>
    <source>
        <strain evidence="2 3">AGMB10547</strain>
    </source>
</reference>
<dbReference type="RefSeq" id="WP_219966249.1">
    <property type="nucleotide sequence ID" value="NZ_JAGFNZ010000006.1"/>
</dbReference>
<dbReference type="Proteomes" id="UP000719942">
    <property type="component" value="Unassembled WGS sequence"/>
</dbReference>
<proteinExistence type="predicted"/>
<evidence type="ECO:0008006" key="4">
    <source>
        <dbReference type="Google" id="ProtNLM"/>
    </source>
</evidence>
<protein>
    <recommendedName>
        <fullName evidence="4">Holin</fullName>
    </recommendedName>
</protein>
<sequence length="96" mass="10170">MNNFFTWETLTTFAGCAAATAVITQFIKTAPILKNIATQWVSYFIAAILLLGATYFTGALTWASGALIPFNAVMIALSANGAYSAVLRAKGATDKK</sequence>
<organism evidence="2 3">
    <name type="scientific">Caproiciproducens faecalis</name>
    <dbReference type="NCBI Taxonomy" id="2820301"/>
    <lineage>
        <taxon>Bacteria</taxon>
        <taxon>Bacillati</taxon>
        <taxon>Bacillota</taxon>
        <taxon>Clostridia</taxon>
        <taxon>Eubacteriales</taxon>
        <taxon>Acutalibacteraceae</taxon>
        <taxon>Caproiciproducens</taxon>
    </lineage>
</organism>
<gene>
    <name evidence="2" type="ORF">J5W02_13585</name>
</gene>
<keyword evidence="1" id="KW-1133">Transmembrane helix</keyword>
<evidence type="ECO:0000256" key="1">
    <source>
        <dbReference type="SAM" id="Phobius"/>
    </source>
</evidence>
<keyword evidence="1" id="KW-0812">Transmembrane</keyword>
<feature type="transmembrane region" description="Helical" evidence="1">
    <location>
        <begin position="68"/>
        <end position="87"/>
    </location>
</feature>
<evidence type="ECO:0000313" key="3">
    <source>
        <dbReference type="Proteomes" id="UP000719942"/>
    </source>
</evidence>